<reference evidence="2" key="1">
    <citation type="journal article" date="2019" name="Int. J. Syst. Evol. Microbiol.">
        <title>The Global Catalogue of Microorganisms (GCM) 10K type strain sequencing project: providing services to taxonomists for standard genome sequencing and annotation.</title>
        <authorList>
            <consortium name="The Broad Institute Genomics Platform"/>
            <consortium name="The Broad Institute Genome Sequencing Center for Infectious Disease"/>
            <person name="Wu L."/>
            <person name="Ma J."/>
        </authorList>
    </citation>
    <scope>NUCLEOTIDE SEQUENCE [LARGE SCALE GENOMIC DNA]</scope>
    <source>
        <strain evidence="2">JCM 3106</strain>
    </source>
</reference>
<sequence length="352" mass="39126">MNYAQEKYAELLRAGLARSLSLTWCQERDLDEVARRFGASLETGGLWATEDEIEELEEDDTVELVQLAKISDWTIAYEPNGHQGSRSAVLESLSSGSQALNIYWNVELDSSISYATDGVIATSFAINEFDHRSGTRPDALDDVLAEVGLRQDLTVQEFKARTLELAERISGQPLTTEWLRSPRYVFKIINPLPEPLVPPGYLNPRAPFLDEPEFARILNNPSPGMAPSILKQIVSTVLSISTLEGTLPNRVLQLIDHGEQFEGERILIGEELNQKANDLRNRMTISASGESERNQLDLESQVLIVLLKALNPSPIEAASAASQVALQLSVPTREHFMRLIVLNRISKAISIH</sequence>
<organism evidence="1 2">
    <name type="scientific">Streptosporangium longisporum</name>
    <dbReference type="NCBI Taxonomy" id="46187"/>
    <lineage>
        <taxon>Bacteria</taxon>
        <taxon>Bacillati</taxon>
        <taxon>Actinomycetota</taxon>
        <taxon>Actinomycetes</taxon>
        <taxon>Streptosporangiales</taxon>
        <taxon>Streptosporangiaceae</taxon>
        <taxon>Streptosporangium</taxon>
    </lineage>
</organism>
<protein>
    <submittedName>
        <fullName evidence="1">Uncharacterized protein</fullName>
    </submittedName>
</protein>
<proteinExistence type="predicted"/>
<dbReference type="Pfam" id="PF20062">
    <property type="entry name" value="DUF6461"/>
    <property type="match status" value="1"/>
</dbReference>
<dbReference type="InterPro" id="IPR045592">
    <property type="entry name" value="DUF6461"/>
</dbReference>
<dbReference type="RefSeq" id="WP_344900418.1">
    <property type="nucleotide sequence ID" value="NZ_BAAAWD010000015.1"/>
</dbReference>
<dbReference type="EMBL" id="BAAAWD010000015">
    <property type="protein sequence ID" value="GAA3023089.1"/>
    <property type="molecule type" value="Genomic_DNA"/>
</dbReference>
<evidence type="ECO:0000313" key="2">
    <source>
        <dbReference type="Proteomes" id="UP001499930"/>
    </source>
</evidence>
<gene>
    <name evidence="1" type="ORF">GCM10017559_55400</name>
</gene>
<evidence type="ECO:0000313" key="1">
    <source>
        <dbReference type="EMBL" id="GAA3023089.1"/>
    </source>
</evidence>
<accession>A0ABP6KSY6</accession>
<keyword evidence="2" id="KW-1185">Reference proteome</keyword>
<name>A0ABP6KSY6_9ACTN</name>
<comment type="caution">
    <text evidence="1">The sequence shown here is derived from an EMBL/GenBank/DDBJ whole genome shotgun (WGS) entry which is preliminary data.</text>
</comment>
<dbReference type="Proteomes" id="UP001499930">
    <property type="component" value="Unassembled WGS sequence"/>
</dbReference>